<dbReference type="AlphaFoldDB" id="A0A1I4W0P7"/>
<dbReference type="SMART" id="SM00420">
    <property type="entry name" value="HTH_DEOR"/>
    <property type="match status" value="1"/>
</dbReference>
<dbReference type="SUPFAM" id="SSF100950">
    <property type="entry name" value="NagB/RpiA/CoA transferase-like"/>
    <property type="match status" value="1"/>
</dbReference>
<dbReference type="InterPro" id="IPR050313">
    <property type="entry name" value="Carb_Metab_HTH_regulators"/>
</dbReference>
<dbReference type="SUPFAM" id="SSF46785">
    <property type="entry name" value="Winged helix' DNA-binding domain"/>
    <property type="match status" value="1"/>
</dbReference>
<dbReference type="GO" id="GO:0003700">
    <property type="term" value="F:DNA-binding transcription factor activity"/>
    <property type="evidence" value="ECO:0007669"/>
    <property type="project" value="InterPro"/>
</dbReference>
<evidence type="ECO:0000313" key="5">
    <source>
        <dbReference type="Proteomes" id="UP000242222"/>
    </source>
</evidence>
<evidence type="ECO:0000259" key="3">
    <source>
        <dbReference type="PROSITE" id="PS51000"/>
    </source>
</evidence>
<evidence type="ECO:0000256" key="2">
    <source>
        <dbReference type="ARBA" id="ARBA00023163"/>
    </source>
</evidence>
<dbReference type="InterPro" id="IPR014036">
    <property type="entry name" value="DeoR-like_C"/>
</dbReference>
<dbReference type="EMBL" id="FOVC01000002">
    <property type="protein sequence ID" value="SFN06887.1"/>
    <property type="molecule type" value="Genomic_DNA"/>
</dbReference>
<organism evidence="4 5">
    <name type="scientific">Izhakiella capsodis</name>
    <dbReference type="NCBI Taxonomy" id="1367852"/>
    <lineage>
        <taxon>Bacteria</taxon>
        <taxon>Pseudomonadati</taxon>
        <taxon>Pseudomonadota</taxon>
        <taxon>Gammaproteobacteria</taxon>
        <taxon>Enterobacterales</taxon>
        <taxon>Erwiniaceae</taxon>
        <taxon>Izhakiella</taxon>
    </lineage>
</organism>
<dbReference type="SMART" id="SM01134">
    <property type="entry name" value="DeoRC"/>
    <property type="match status" value="1"/>
</dbReference>
<dbReference type="Pfam" id="PF00455">
    <property type="entry name" value="DeoRC"/>
    <property type="match status" value="1"/>
</dbReference>
<dbReference type="PANTHER" id="PTHR30363">
    <property type="entry name" value="HTH-TYPE TRANSCRIPTIONAL REGULATOR SRLR-RELATED"/>
    <property type="match status" value="1"/>
</dbReference>
<gene>
    <name evidence="4" type="ORF">SAMN05216516_102193</name>
</gene>
<dbReference type="OrthoDB" id="5685843at2"/>
<evidence type="ECO:0000313" key="4">
    <source>
        <dbReference type="EMBL" id="SFN06887.1"/>
    </source>
</evidence>
<keyword evidence="2" id="KW-0804">Transcription</keyword>
<name>A0A1I4W0P7_9GAMM</name>
<evidence type="ECO:0000256" key="1">
    <source>
        <dbReference type="ARBA" id="ARBA00023015"/>
    </source>
</evidence>
<dbReference type="InterPro" id="IPR036390">
    <property type="entry name" value="WH_DNA-bd_sf"/>
</dbReference>
<proteinExistence type="predicted"/>
<dbReference type="Pfam" id="PF08220">
    <property type="entry name" value="HTH_DeoR"/>
    <property type="match status" value="1"/>
</dbReference>
<keyword evidence="1" id="KW-0805">Transcription regulation</keyword>
<protein>
    <submittedName>
        <fullName evidence="4">DNA-binding transcriptional regulator of sugar metabolism, DeoR/GlpR family</fullName>
    </submittedName>
</protein>
<dbReference type="PANTHER" id="PTHR30363:SF44">
    <property type="entry name" value="AGA OPERON TRANSCRIPTIONAL REPRESSOR-RELATED"/>
    <property type="match status" value="1"/>
</dbReference>
<keyword evidence="4" id="KW-0238">DNA-binding</keyword>
<accession>A0A1I4W0P7</accession>
<reference evidence="5" key="1">
    <citation type="submission" date="2016-10" db="EMBL/GenBank/DDBJ databases">
        <authorList>
            <person name="Varghese N."/>
            <person name="Submissions S."/>
        </authorList>
    </citation>
    <scope>NUCLEOTIDE SEQUENCE [LARGE SCALE GENOMIC DNA]</scope>
    <source>
        <strain evidence="5">N6PO6</strain>
    </source>
</reference>
<sequence>MSGGPVPRKSSNLLKRRLKIAELVGRQGEIKVDDLSALLGVTGVTIRGDLNYLEQQGYLKRSFGGAIATPAVSALPSKYESSVSVQPVDLLHKLEIARQCTRLISDEETVFLGQGETCRRIIPFLCEKKKLRLIVNDLQHVLLAEQYLHGKIIVAGDEVIRPESLLTGQAFDDVIQRSTIDHCILEVSPPGANGGLMINQSLLASSYQRCFDKAANIISIFDPVCEISGTASMIGNICQVKNLVTCRFINEQYQQFLSEVGFNICYSNNECFTWSNRNLSGE</sequence>
<keyword evidence="5" id="KW-1185">Reference proteome</keyword>
<dbReference type="PROSITE" id="PS51000">
    <property type="entry name" value="HTH_DEOR_2"/>
    <property type="match status" value="1"/>
</dbReference>
<dbReference type="InterPro" id="IPR001034">
    <property type="entry name" value="DeoR_HTH"/>
</dbReference>
<dbReference type="Proteomes" id="UP000242222">
    <property type="component" value="Unassembled WGS sequence"/>
</dbReference>
<dbReference type="STRING" id="1367852.SAMN05216516_102193"/>
<feature type="domain" description="HTH deoR-type" evidence="3">
    <location>
        <begin position="13"/>
        <end position="68"/>
    </location>
</feature>
<dbReference type="GO" id="GO:0003677">
    <property type="term" value="F:DNA binding"/>
    <property type="evidence" value="ECO:0007669"/>
    <property type="project" value="UniProtKB-KW"/>
</dbReference>
<dbReference type="InterPro" id="IPR037171">
    <property type="entry name" value="NagB/RpiA_transferase-like"/>
</dbReference>